<evidence type="ECO:0000259" key="2">
    <source>
        <dbReference type="Pfam" id="PF12146"/>
    </source>
</evidence>
<feature type="compositionally biased region" description="Basic and acidic residues" evidence="1">
    <location>
        <begin position="12"/>
        <end position="26"/>
    </location>
</feature>
<name>A0A0B7B547_9EUPU</name>
<feature type="domain" description="Serine aminopeptidase S33" evidence="2">
    <location>
        <begin position="49"/>
        <end position="284"/>
    </location>
</feature>
<dbReference type="InterPro" id="IPR029058">
    <property type="entry name" value="AB_hydrolase_fold"/>
</dbReference>
<gene>
    <name evidence="3" type="primary">ORF165350</name>
</gene>
<dbReference type="AlphaFoldDB" id="A0A0B7B547"/>
<evidence type="ECO:0000256" key="1">
    <source>
        <dbReference type="SAM" id="MobiDB-lite"/>
    </source>
</evidence>
<dbReference type="InterPro" id="IPR000073">
    <property type="entry name" value="AB_hydrolase_1"/>
</dbReference>
<dbReference type="Gene3D" id="3.40.50.1820">
    <property type="entry name" value="alpha/beta hydrolase"/>
    <property type="match status" value="1"/>
</dbReference>
<dbReference type="EMBL" id="HACG01041579">
    <property type="protein sequence ID" value="CEK88444.1"/>
    <property type="molecule type" value="Transcribed_RNA"/>
</dbReference>
<dbReference type="ESTHER" id="9eupu-a0a0b7b547">
    <property type="family name" value="Monoglyceridelipase_lysophospholip"/>
</dbReference>
<dbReference type="SUPFAM" id="SSF53474">
    <property type="entry name" value="alpha/beta-Hydrolases"/>
    <property type="match status" value="1"/>
</dbReference>
<dbReference type="InterPro" id="IPR022742">
    <property type="entry name" value="Hydrolase_4"/>
</dbReference>
<dbReference type="PRINTS" id="PR00111">
    <property type="entry name" value="ABHYDROLASE"/>
</dbReference>
<dbReference type="PANTHER" id="PTHR11614">
    <property type="entry name" value="PHOSPHOLIPASE-RELATED"/>
    <property type="match status" value="1"/>
</dbReference>
<accession>A0A0B7B547</accession>
<protein>
    <recommendedName>
        <fullName evidence="2">Serine aminopeptidase S33 domain-containing protein</fullName>
    </recommendedName>
</protein>
<dbReference type="FunFam" id="3.40.50.1820:FF:000117">
    <property type="entry name" value="Monoglyceride lipase, putative"/>
    <property type="match status" value="1"/>
</dbReference>
<feature type="region of interest" description="Disordered" evidence="1">
    <location>
        <begin position="1"/>
        <end position="26"/>
    </location>
</feature>
<organism evidence="3">
    <name type="scientific">Arion vulgaris</name>
    <dbReference type="NCBI Taxonomy" id="1028688"/>
    <lineage>
        <taxon>Eukaryota</taxon>
        <taxon>Metazoa</taxon>
        <taxon>Spiralia</taxon>
        <taxon>Lophotrochozoa</taxon>
        <taxon>Mollusca</taxon>
        <taxon>Gastropoda</taxon>
        <taxon>Heterobranchia</taxon>
        <taxon>Euthyneura</taxon>
        <taxon>Panpulmonata</taxon>
        <taxon>Eupulmonata</taxon>
        <taxon>Stylommatophora</taxon>
        <taxon>Helicina</taxon>
        <taxon>Arionoidea</taxon>
        <taxon>Arionidae</taxon>
        <taxon>Arion</taxon>
    </lineage>
</organism>
<sequence>MASPETPAGTFTDDKVDNFNENDDKTEGHFTNENGYKIFCKYWCRDVNSPRGLVFMSHGAGEHCLYYGELAELLKLRGLFVFSHDHQGHGQSGGPRMHITDIRHYVRDVFYHIEMVKKKYPNLPVFLIGHSMGGAISILSGFDHPDYFAGIVLISPAVTPQQDTVGPVRIFFGKLLARVFPQFPVLWLNDADISRDKAVCQKYKDDPLNYHGGLKAKWALSLLLALQEIEKKLSTVKWPFFVLHGDADKIVNSKGSVALYSEAASVDKTIKIYPGSYHQPHFDIEPVASESRQDIIEWVVKRLP</sequence>
<reference evidence="3" key="1">
    <citation type="submission" date="2014-12" db="EMBL/GenBank/DDBJ databases">
        <title>Insight into the proteome of Arion vulgaris.</title>
        <authorList>
            <person name="Aradska J."/>
            <person name="Bulat T."/>
            <person name="Smidak R."/>
            <person name="Sarate P."/>
            <person name="Gangsoo J."/>
            <person name="Sialana F."/>
            <person name="Bilban M."/>
            <person name="Lubec G."/>
        </authorList>
    </citation>
    <scope>NUCLEOTIDE SEQUENCE</scope>
    <source>
        <tissue evidence="3">Skin</tissue>
    </source>
</reference>
<dbReference type="InterPro" id="IPR051044">
    <property type="entry name" value="MAG_DAG_Lipase"/>
</dbReference>
<evidence type="ECO:0000313" key="3">
    <source>
        <dbReference type="EMBL" id="CEK88444.1"/>
    </source>
</evidence>
<dbReference type="Pfam" id="PF12146">
    <property type="entry name" value="Hydrolase_4"/>
    <property type="match status" value="1"/>
</dbReference>
<proteinExistence type="predicted"/>